<accession>A0A840VPD2</accession>
<feature type="region of interest" description="Disordered" evidence="1">
    <location>
        <begin position="157"/>
        <end position="181"/>
    </location>
</feature>
<evidence type="ECO:0000256" key="1">
    <source>
        <dbReference type="SAM" id="MobiDB-lite"/>
    </source>
</evidence>
<organism evidence="2 3">
    <name type="scientific">Micromonospora parathelypteridis</name>
    <dbReference type="NCBI Taxonomy" id="1839617"/>
    <lineage>
        <taxon>Bacteria</taxon>
        <taxon>Bacillati</taxon>
        <taxon>Actinomycetota</taxon>
        <taxon>Actinomycetes</taxon>
        <taxon>Micromonosporales</taxon>
        <taxon>Micromonosporaceae</taxon>
        <taxon>Micromonospora</taxon>
    </lineage>
</organism>
<dbReference type="EMBL" id="JACHDP010000001">
    <property type="protein sequence ID" value="MBB5478545.1"/>
    <property type="molecule type" value="Genomic_DNA"/>
</dbReference>
<comment type="caution">
    <text evidence="2">The sequence shown here is derived from an EMBL/GenBank/DDBJ whole genome shotgun (WGS) entry which is preliminary data.</text>
</comment>
<name>A0A840VPD2_9ACTN</name>
<dbReference type="AlphaFoldDB" id="A0A840VPD2"/>
<keyword evidence="3" id="KW-1185">Reference proteome</keyword>
<proteinExistence type="predicted"/>
<evidence type="ECO:0000313" key="2">
    <source>
        <dbReference type="EMBL" id="MBB5478545.1"/>
    </source>
</evidence>
<evidence type="ECO:0000313" key="3">
    <source>
        <dbReference type="Proteomes" id="UP000586947"/>
    </source>
</evidence>
<protein>
    <submittedName>
        <fullName evidence="2">Uncharacterized protein</fullName>
    </submittedName>
</protein>
<dbReference type="RefSeq" id="WP_184180525.1">
    <property type="nucleotide sequence ID" value="NZ_BMNF01000001.1"/>
</dbReference>
<reference evidence="2 3" key="1">
    <citation type="submission" date="2020-08" db="EMBL/GenBank/DDBJ databases">
        <title>Sequencing the genomes of 1000 actinobacteria strains.</title>
        <authorList>
            <person name="Klenk H.-P."/>
        </authorList>
    </citation>
    <scope>NUCLEOTIDE SEQUENCE [LARGE SCALE GENOMIC DNA]</scope>
    <source>
        <strain evidence="2 3">DSM 103125</strain>
    </source>
</reference>
<gene>
    <name evidence="2" type="ORF">HNR20_003050</name>
</gene>
<dbReference type="Proteomes" id="UP000586947">
    <property type="component" value="Unassembled WGS sequence"/>
</dbReference>
<sequence length="181" mass="19842">MAAALSAAVAIVAATFALQNAKGAVRSAEIANRGLQRQNVANLFDGFNLANQATLDHPELLYEVHGLDRSVGLDEARSIAYLSVLLDAFQAFYDDLYDGDFARMATDMKARSTFLNRVLAVPANDSRWRVAQRIYYGDFDKSFIDAVNDIMAFEQGRSAPAQDQDAANHAPVPRPSEEDAR</sequence>